<keyword evidence="8 10" id="KW-0472">Membrane</keyword>
<dbReference type="InterPro" id="IPR052075">
    <property type="entry name" value="Heme_exporter_D"/>
</dbReference>
<evidence type="ECO:0000256" key="9">
    <source>
        <dbReference type="ARBA" id="ARBA00032938"/>
    </source>
</evidence>
<dbReference type="InterPro" id="IPR007078">
    <property type="entry name" value="Haem_export_protD_CcmD"/>
</dbReference>
<dbReference type="GO" id="GO:0017004">
    <property type="term" value="P:cytochrome complex assembly"/>
    <property type="evidence" value="ECO:0007669"/>
    <property type="project" value="UniProtKB-KW"/>
</dbReference>
<evidence type="ECO:0000256" key="4">
    <source>
        <dbReference type="ARBA" id="ARBA00022519"/>
    </source>
</evidence>
<dbReference type="AlphaFoldDB" id="A0A3B0ZQ33"/>
<evidence type="ECO:0000256" key="3">
    <source>
        <dbReference type="ARBA" id="ARBA00022475"/>
    </source>
</evidence>
<evidence type="ECO:0000256" key="6">
    <source>
        <dbReference type="ARBA" id="ARBA00022748"/>
    </source>
</evidence>
<feature type="transmembrane region" description="Helical" evidence="10">
    <location>
        <begin position="18"/>
        <end position="37"/>
    </location>
</feature>
<keyword evidence="5 10" id="KW-0812">Transmembrane</keyword>
<dbReference type="GO" id="GO:1903607">
    <property type="term" value="P:cytochrome c biosynthetic process"/>
    <property type="evidence" value="ECO:0007669"/>
    <property type="project" value="TreeGrafter"/>
</dbReference>
<name>A0A3B0ZQ33_9ZZZZ</name>
<evidence type="ECO:0000256" key="2">
    <source>
        <dbReference type="ARBA" id="ARBA00022448"/>
    </source>
</evidence>
<dbReference type="PANTHER" id="PTHR37531">
    <property type="entry name" value="HEME EXPORTER PROTEIN D"/>
    <property type="match status" value="1"/>
</dbReference>
<keyword evidence="4" id="KW-0997">Cell inner membrane</keyword>
<dbReference type="NCBIfam" id="TIGR03141">
    <property type="entry name" value="cytochro_ccmD"/>
    <property type="match status" value="1"/>
</dbReference>
<keyword evidence="2" id="KW-0813">Transport</keyword>
<evidence type="ECO:0000256" key="1">
    <source>
        <dbReference type="ARBA" id="ARBA00004377"/>
    </source>
</evidence>
<organism evidence="11">
    <name type="scientific">hydrothermal vent metagenome</name>
    <dbReference type="NCBI Taxonomy" id="652676"/>
    <lineage>
        <taxon>unclassified sequences</taxon>
        <taxon>metagenomes</taxon>
        <taxon>ecological metagenomes</taxon>
    </lineage>
</organism>
<evidence type="ECO:0000256" key="10">
    <source>
        <dbReference type="SAM" id="Phobius"/>
    </source>
</evidence>
<evidence type="ECO:0000256" key="5">
    <source>
        <dbReference type="ARBA" id="ARBA00022692"/>
    </source>
</evidence>
<evidence type="ECO:0000256" key="7">
    <source>
        <dbReference type="ARBA" id="ARBA00022989"/>
    </source>
</evidence>
<dbReference type="EMBL" id="UOFP01000271">
    <property type="protein sequence ID" value="VAW89457.1"/>
    <property type="molecule type" value="Genomic_DNA"/>
</dbReference>
<dbReference type="PANTHER" id="PTHR37531:SF1">
    <property type="entry name" value="HEME EXPORTER PROTEIN D"/>
    <property type="match status" value="1"/>
</dbReference>
<dbReference type="Pfam" id="PF04995">
    <property type="entry name" value="CcmD"/>
    <property type="match status" value="1"/>
</dbReference>
<reference evidence="11" key="1">
    <citation type="submission" date="2018-06" db="EMBL/GenBank/DDBJ databases">
        <authorList>
            <person name="Zhirakovskaya E."/>
        </authorList>
    </citation>
    <scope>NUCLEOTIDE SEQUENCE</scope>
</reference>
<proteinExistence type="predicted"/>
<protein>
    <recommendedName>
        <fullName evidence="9">Cytochrome c-type biogenesis protein CcmD</fullName>
    </recommendedName>
</protein>
<accession>A0A3B0ZQ33</accession>
<gene>
    <name evidence="11" type="ORF">MNBD_GAMMA18-1466</name>
</gene>
<comment type="subcellular location">
    <subcellularLocation>
        <location evidence="1">Cell inner membrane</location>
        <topology evidence="1">Single-pass membrane protein</topology>
    </subcellularLocation>
</comment>
<evidence type="ECO:0000256" key="8">
    <source>
        <dbReference type="ARBA" id="ARBA00023136"/>
    </source>
</evidence>
<dbReference type="GO" id="GO:0005886">
    <property type="term" value="C:plasma membrane"/>
    <property type="evidence" value="ECO:0007669"/>
    <property type="project" value="UniProtKB-SubCell"/>
</dbReference>
<evidence type="ECO:0000313" key="11">
    <source>
        <dbReference type="EMBL" id="VAW89457.1"/>
    </source>
</evidence>
<keyword evidence="7 10" id="KW-1133">Transmembrane helix</keyword>
<keyword evidence="6" id="KW-0201">Cytochrome c-type biogenesis</keyword>
<sequence>MNWESPSQFFAMGGHGPYIWASFGLLLLFILIEVFSVRKRRKDLIRRLKRLMQVQAKMVEKE</sequence>
<keyword evidence="3" id="KW-1003">Cell membrane</keyword>
<dbReference type="GO" id="GO:0015886">
    <property type="term" value="P:heme transport"/>
    <property type="evidence" value="ECO:0007669"/>
    <property type="project" value="InterPro"/>
</dbReference>